<dbReference type="RefSeq" id="WP_353289790.1">
    <property type="nucleotide sequence ID" value="NZ_BAABQM010000002.1"/>
</dbReference>
<sequence>MNLTIEQNVLSLSSVNDNYLDLKLIKKPDTINSILIHNSQLIELDLRDFHNLKYIFIDKSFIKNILTSPLAQVEKIYVLQSIIDSFDVPNVSKECECLAIFSSVATLNDRGLIKDVNVTSLLTNINADKQDNLEFYKQIILVNENKKTDLTMDLNDWWFPEYKAVLAIGSEIDATQAEILVNRYSDSVERLYIVGLELPKLDFSLFSNLKEVLLFESNSEDVTVDITSHNLKEFLMVKSNLAKVKLNFYDKSQTLLLLDKYIMEKCQIKNCVNTKLITVAPEVDITEFTIPSLNDEGELCKKMQKTDYNGFKVTLEDNYYFFSFTSSFKS</sequence>
<keyword evidence="2" id="KW-1185">Reference proteome</keyword>
<dbReference type="EMBL" id="BAABQM010000002">
    <property type="protein sequence ID" value="GAA5414629.1"/>
    <property type="molecule type" value="Genomic_DNA"/>
</dbReference>
<accession>A0ABP9UD10</accession>
<organism evidence="1 2">
    <name type="scientific">Ureaplasma ceti</name>
    <dbReference type="NCBI Taxonomy" id="3119530"/>
    <lineage>
        <taxon>Bacteria</taxon>
        <taxon>Bacillati</taxon>
        <taxon>Mycoplasmatota</taxon>
        <taxon>Mycoplasmoidales</taxon>
        <taxon>Mycoplasmoidaceae</taxon>
        <taxon>Ureaplasma</taxon>
    </lineage>
</organism>
<proteinExistence type="predicted"/>
<gene>
    <name evidence="1" type="ORF">UREOM_3400</name>
</gene>
<reference evidence="1" key="1">
    <citation type="submission" date="2024-02" db="EMBL/GenBank/DDBJ databases">
        <title>Draft genome sequence of new strains in genus Ureaplasma.</title>
        <authorList>
            <person name="Nakajima Y."/>
            <person name="Segawa T."/>
        </authorList>
    </citation>
    <scope>NUCLEOTIDE SEQUENCE [LARGE SCALE GENOMIC DNA]</scope>
    <source>
        <strain evidence="1">OM1</strain>
    </source>
</reference>
<dbReference type="Proteomes" id="UP001449582">
    <property type="component" value="Unassembled WGS sequence"/>
</dbReference>
<comment type="caution">
    <text evidence="1">The sequence shown here is derived from an EMBL/GenBank/DDBJ whole genome shotgun (WGS) entry which is preliminary data.</text>
</comment>
<name>A0ABP9UD10_9BACT</name>
<evidence type="ECO:0000313" key="2">
    <source>
        <dbReference type="Proteomes" id="UP001449582"/>
    </source>
</evidence>
<protein>
    <submittedName>
        <fullName evidence="1">Uncharacterized protein</fullName>
    </submittedName>
</protein>
<evidence type="ECO:0000313" key="1">
    <source>
        <dbReference type="EMBL" id="GAA5414629.1"/>
    </source>
</evidence>